<dbReference type="EMBL" id="PFNX01000008">
    <property type="protein sequence ID" value="PIZ61388.1"/>
    <property type="molecule type" value="Genomic_DNA"/>
</dbReference>
<protein>
    <recommendedName>
        <fullName evidence="4">RanBP2-type domain-containing protein</fullName>
    </recommendedName>
</protein>
<comment type="caution">
    <text evidence="2">The sequence shown here is derived from an EMBL/GenBank/DDBJ whole genome shotgun (WGS) entry which is preliminary data.</text>
</comment>
<dbReference type="AlphaFoldDB" id="A0A2M7TU99"/>
<dbReference type="Proteomes" id="UP000229336">
    <property type="component" value="Unassembled WGS sequence"/>
</dbReference>
<feature type="region of interest" description="Disordered" evidence="1">
    <location>
        <begin position="1"/>
        <end position="20"/>
    </location>
</feature>
<accession>A0A2M7TU99</accession>
<proteinExistence type="predicted"/>
<gene>
    <name evidence="2" type="ORF">COY20_00440</name>
</gene>
<feature type="region of interest" description="Disordered" evidence="1">
    <location>
        <begin position="39"/>
        <end position="90"/>
    </location>
</feature>
<feature type="compositionally biased region" description="Basic residues" evidence="1">
    <location>
        <begin position="57"/>
        <end position="72"/>
    </location>
</feature>
<evidence type="ECO:0008006" key="4">
    <source>
        <dbReference type="Google" id="ProtNLM"/>
    </source>
</evidence>
<sequence length="136" mass="15622">MCLNQPNGRNGYDLSEGGYMPRMTADEGAAWLEQKLREIDQAGQPTRKSWKGDPANRRHTKRRHAVKQHNRLTRPDPEPMPAQSEVTFKKTPAIIHHVPAPARAEPHVWDCPNGHRNNYAYELKCYGCDTKAPWLR</sequence>
<evidence type="ECO:0000313" key="3">
    <source>
        <dbReference type="Proteomes" id="UP000229336"/>
    </source>
</evidence>
<reference evidence="3" key="1">
    <citation type="submission" date="2017-09" db="EMBL/GenBank/DDBJ databases">
        <title>Depth-based differentiation of microbial function through sediment-hosted aquifers and enrichment of novel symbionts in the deep terrestrial subsurface.</title>
        <authorList>
            <person name="Probst A.J."/>
            <person name="Ladd B."/>
            <person name="Jarett J.K."/>
            <person name="Geller-Mcgrath D.E."/>
            <person name="Sieber C.M.K."/>
            <person name="Emerson J.B."/>
            <person name="Anantharaman K."/>
            <person name="Thomas B.C."/>
            <person name="Malmstrom R."/>
            <person name="Stieglmeier M."/>
            <person name="Klingl A."/>
            <person name="Woyke T."/>
            <person name="Ryan C.M."/>
            <person name="Banfield J.F."/>
        </authorList>
    </citation>
    <scope>NUCLEOTIDE SEQUENCE [LARGE SCALE GENOMIC DNA]</scope>
</reference>
<evidence type="ECO:0000313" key="2">
    <source>
        <dbReference type="EMBL" id="PIZ61388.1"/>
    </source>
</evidence>
<evidence type="ECO:0000256" key="1">
    <source>
        <dbReference type="SAM" id="MobiDB-lite"/>
    </source>
</evidence>
<name>A0A2M7TU99_9BACT</name>
<organism evidence="2 3">
    <name type="scientific">Candidatus Shapirobacteria bacterium CG_4_10_14_0_2_um_filter_40_12</name>
    <dbReference type="NCBI Taxonomy" id="1974871"/>
    <lineage>
        <taxon>Bacteria</taxon>
        <taxon>Candidatus Shapironibacteriota</taxon>
    </lineage>
</organism>